<feature type="region of interest" description="Disordered" evidence="5">
    <location>
        <begin position="1"/>
        <end position="29"/>
    </location>
</feature>
<dbReference type="FunFam" id="3.40.50.300:FF:000425">
    <property type="entry name" value="Probable ABC transporter, ATP-binding subunit"/>
    <property type="match status" value="1"/>
</dbReference>
<dbReference type="InterPro" id="IPR003439">
    <property type="entry name" value="ABC_transporter-like_ATP-bd"/>
</dbReference>
<keyword evidence="8" id="KW-1185">Reference proteome</keyword>
<evidence type="ECO:0000256" key="1">
    <source>
        <dbReference type="ARBA" id="ARBA00005417"/>
    </source>
</evidence>
<dbReference type="PROSITE" id="PS00211">
    <property type="entry name" value="ABC_TRANSPORTER_1"/>
    <property type="match status" value="1"/>
</dbReference>
<evidence type="ECO:0000259" key="6">
    <source>
        <dbReference type="PROSITE" id="PS50893"/>
    </source>
</evidence>
<dbReference type="PANTHER" id="PTHR42781">
    <property type="entry name" value="SPERMIDINE/PUTRESCINE IMPORT ATP-BINDING PROTEIN POTA"/>
    <property type="match status" value="1"/>
</dbReference>
<evidence type="ECO:0000256" key="3">
    <source>
        <dbReference type="ARBA" id="ARBA00022741"/>
    </source>
</evidence>
<dbReference type="GO" id="GO:0005524">
    <property type="term" value="F:ATP binding"/>
    <property type="evidence" value="ECO:0007669"/>
    <property type="project" value="UniProtKB-KW"/>
</dbReference>
<name>A0A3P3EPS0_9HYPH</name>
<reference evidence="7 8" key="1">
    <citation type="submission" date="2018-11" db="EMBL/GenBank/DDBJ databases">
        <title>the genome of Mesorhizobium tamadayense DSM 28320.</title>
        <authorList>
            <person name="Gao J."/>
        </authorList>
    </citation>
    <scope>NUCLEOTIDE SEQUENCE [LARGE SCALE GENOMIC DNA]</scope>
    <source>
        <strain evidence="7 8">DSM 28320</strain>
    </source>
</reference>
<dbReference type="SUPFAM" id="SSF52540">
    <property type="entry name" value="P-loop containing nucleoside triphosphate hydrolases"/>
    <property type="match status" value="1"/>
</dbReference>
<evidence type="ECO:0000256" key="2">
    <source>
        <dbReference type="ARBA" id="ARBA00022448"/>
    </source>
</evidence>
<feature type="compositionally biased region" description="Polar residues" evidence="5">
    <location>
        <begin position="10"/>
        <end position="19"/>
    </location>
</feature>
<dbReference type="PANTHER" id="PTHR42781:SF4">
    <property type="entry name" value="SPERMIDINE_PUTRESCINE IMPORT ATP-BINDING PROTEIN POTA"/>
    <property type="match status" value="1"/>
</dbReference>
<evidence type="ECO:0000313" key="7">
    <source>
        <dbReference type="EMBL" id="RRH88365.1"/>
    </source>
</evidence>
<dbReference type="InterPro" id="IPR017871">
    <property type="entry name" value="ABC_transporter-like_CS"/>
</dbReference>
<keyword evidence="2" id="KW-0813">Transport</keyword>
<dbReference type="GO" id="GO:0022857">
    <property type="term" value="F:transmembrane transporter activity"/>
    <property type="evidence" value="ECO:0007669"/>
    <property type="project" value="InterPro"/>
</dbReference>
<dbReference type="Pfam" id="PF00005">
    <property type="entry name" value="ABC_tran"/>
    <property type="match status" value="1"/>
</dbReference>
<accession>A0A3P3EPS0</accession>
<dbReference type="Proteomes" id="UP000273786">
    <property type="component" value="Unassembled WGS sequence"/>
</dbReference>
<keyword evidence="3" id="KW-0547">Nucleotide-binding</keyword>
<dbReference type="GO" id="GO:0043190">
    <property type="term" value="C:ATP-binding cassette (ABC) transporter complex"/>
    <property type="evidence" value="ECO:0007669"/>
    <property type="project" value="InterPro"/>
</dbReference>
<protein>
    <submittedName>
        <fullName evidence="7">ABC transporter ATP-binding protein</fullName>
    </submittedName>
</protein>
<dbReference type="SMART" id="SM00382">
    <property type="entry name" value="AAA"/>
    <property type="match status" value="1"/>
</dbReference>
<keyword evidence="4 7" id="KW-0067">ATP-binding</keyword>
<dbReference type="OrthoDB" id="9802264at2"/>
<feature type="domain" description="ABC transporter" evidence="6">
    <location>
        <begin position="51"/>
        <end position="281"/>
    </location>
</feature>
<dbReference type="EMBL" id="RQXT01000087">
    <property type="protein sequence ID" value="RRH88365.1"/>
    <property type="molecule type" value="Genomic_DNA"/>
</dbReference>
<evidence type="ECO:0000256" key="4">
    <source>
        <dbReference type="ARBA" id="ARBA00022840"/>
    </source>
</evidence>
<gene>
    <name evidence="7" type="ORF">EH240_35140</name>
</gene>
<comment type="caution">
    <text evidence="7">The sequence shown here is derived from an EMBL/GenBank/DDBJ whole genome shotgun (WGS) entry which is preliminary data.</text>
</comment>
<dbReference type="InterPro" id="IPR003593">
    <property type="entry name" value="AAA+_ATPase"/>
</dbReference>
<organism evidence="7 8">
    <name type="scientific">Mesorhizobium tamadayense</name>
    <dbReference type="NCBI Taxonomy" id="425306"/>
    <lineage>
        <taxon>Bacteria</taxon>
        <taxon>Pseudomonadati</taxon>
        <taxon>Pseudomonadota</taxon>
        <taxon>Alphaproteobacteria</taxon>
        <taxon>Hyphomicrobiales</taxon>
        <taxon>Phyllobacteriaceae</taxon>
        <taxon>Mesorhizobium</taxon>
    </lineage>
</organism>
<dbReference type="Gene3D" id="3.40.50.300">
    <property type="entry name" value="P-loop containing nucleotide triphosphate hydrolases"/>
    <property type="match status" value="1"/>
</dbReference>
<dbReference type="Pfam" id="PF08402">
    <property type="entry name" value="TOBE_2"/>
    <property type="match status" value="1"/>
</dbReference>
<dbReference type="AlphaFoldDB" id="A0A3P3EPS0"/>
<proteinExistence type="inferred from homology"/>
<evidence type="ECO:0000313" key="8">
    <source>
        <dbReference type="Proteomes" id="UP000273786"/>
    </source>
</evidence>
<dbReference type="GO" id="GO:0015697">
    <property type="term" value="P:quaternary ammonium group transport"/>
    <property type="evidence" value="ECO:0007669"/>
    <property type="project" value="UniProtKB-ARBA"/>
</dbReference>
<sequence length="401" mass="44426">MSRQPDPKSVPSSQATAVSSGGHDPARGTDAQIFRSASMNASLDGVATPYIRIAGVSRQYGQVRALHDLSIDIAKHEFIAILGPSGSGKSTLLRLIAGLDRPSTGRIFFDGIDVTDLPPYKRGIGMVFQEFLLFPHRTVRENLAFPLRMTNQPQQKILERLDWAEAILSLRGLMDRYPNQLSGGQQQRVALGRGLVTHPTLLLLDEPLANLDRELRNEMEVEIRRYQKQLGIPFVYVTHNQEEALSMSDRVAVINGGRLEALGERQTIYDHPPTPFVARFVGKSTRFDGAYNPATGQIELQHYNYAFPYSGAFERKGDVRAEVFVKNERFQLSPWTAVATGIACTIADIVLRGPFVEYILETEAAERIIAVKPKTSDQAVLGTKLSLSWDPAACHVFPAGR</sequence>
<dbReference type="PROSITE" id="PS50893">
    <property type="entry name" value="ABC_TRANSPORTER_2"/>
    <property type="match status" value="1"/>
</dbReference>
<dbReference type="InterPro" id="IPR027417">
    <property type="entry name" value="P-loop_NTPase"/>
</dbReference>
<comment type="similarity">
    <text evidence="1">Belongs to the ABC transporter superfamily.</text>
</comment>
<dbReference type="InterPro" id="IPR050093">
    <property type="entry name" value="ABC_SmlMolc_Importer"/>
</dbReference>
<dbReference type="GO" id="GO:0016887">
    <property type="term" value="F:ATP hydrolysis activity"/>
    <property type="evidence" value="ECO:0007669"/>
    <property type="project" value="InterPro"/>
</dbReference>
<dbReference type="InterPro" id="IPR013611">
    <property type="entry name" value="Transp-assoc_OB_typ2"/>
</dbReference>
<evidence type="ECO:0000256" key="5">
    <source>
        <dbReference type="SAM" id="MobiDB-lite"/>
    </source>
</evidence>